<reference evidence="2 3" key="1">
    <citation type="submission" date="2016-10" db="EMBL/GenBank/DDBJ databases">
        <authorList>
            <person name="de Groot N.N."/>
        </authorList>
    </citation>
    <scope>NUCLEOTIDE SEQUENCE [LARGE SCALE GENOMIC DNA]</scope>
    <source>
        <strain evidence="2 3">DSM 6793</strain>
    </source>
</reference>
<dbReference type="AlphaFoldDB" id="A0A1I1GU39"/>
<gene>
    <name evidence="2" type="ORF">SAMN05421780_10339</name>
</gene>
<accession>A0A1I1GU39</accession>
<evidence type="ECO:0000313" key="2">
    <source>
        <dbReference type="EMBL" id="SFC13368.1"/>
    </source>
</evidence>
<dbReference type="InterPro" id="IPR024623">
    <property type="entry name" value="YtxH"/>
</dbReference>
<dbReference type="STRING" id="927664.SAMN05421780_10339"/>
<sequence>MNKNSKTLLVFLAGVAAGAALGVLYAPDEGKNTRQKLSFQLDKYREKLLELLKNLRTQEELPVNAAKSESQRVISDTKIQAEKLLNDVESLIDQIKVKK</sequence>
<name>A0A1I1GU39_9BACT</name>
<organism evidence="2 3">
    <name type="scientific">Flexibacter flexilis DSM 6793</name>
    <dbReference type="NCBI Taxonomy" id="927664"/>
    <lineage>
        <taxon>Bacteria</taxon>
        <taxon>Pseudomonadati</taxon>
        <taxon>Bacteroidota</taxon>
        <taxon>Cytophagia</taxon>
        <taxon>Cytophagales</taxon>
        <taxon>Flexibacteraceae</taxon>
        <taxon>Flexibacter</taxon>
    </lineage>
</organism>
<evidence type="ECO:0000313" key="3">
    <source>
        <dbReference type="Proteomes" id="UP000199514"/>
    </source>
</evidence>
<dbReference type="Pfam" id="PF12732">
    <property type="entry name" value="YtxH"/>
    <property type="match status" value="1"/>
</dbReference>
<proteinExistence type="predicted"/>
<keyword evidence="3" id="KW-1185">Reference proteome</keyword>
<dbReference type="Proteomes" id="UP000199514">
    <property type="component" value="Unassembled WGS sequence"/>
</dbReference>
<evidence type="ECO:0000256" key="1">
    <source>
        <dbReference type="SAM" id="Coils"/>
    </source>
</evidence>
<dbReference type="OrthoDB" id="598035at2"/>
<dbReference type="EMBL" id="FOLE01000003">
    <property type="protein sequence ID" value="SFC13368.1"/>
    <property type="molecule type" value="Genomic_DNA"/>
</dbReference>
<dbReference type="RefSeq" id="WP_091509645.1">
    <property type="nucleotide sequence ID" value="NZ_FOLE01000003.1"/>
</dbReference>
<keyword evidence="1" id="KW-0175">Coiled coil</keyword>
<protein>
    <submittedName>
        <fullName evidence="2">YtxH-like protein</fullName>
    </submittedName>
</protein>
<feature type="coiled-coil region" evidence="1">
    <location>
        <begin position="34"/>
        <end position="94"/>
    </location>
</feature>